<dbReference type="InterPro" id="IPR021314">
    <property type="entry name" value="DUF2911"/>
</dbReference>
<dbReference type="EMBL" id="BMGS01000007">
    <property type="protein sequence ID" value="GGG50555.1"/>
    <property type="molecule type" value="Genomic_DNA"/>
</dbReference>
<name>A0ABQ1WYC0_9BACT</name>
<accession>A0ABQ1WYC0</accession>
<organism evidence="3 4">
    <name type="scientific">Hymenobacter glacieicola</name>
    <dbReference type="NCBI Taxonomy" id="1562124"/>
    <lineage>
        <taxon>Bacteria</taxon>
        <taxon>Pseudomonadati</taxon>
        <taxon>Bacteroidota</taxon>
        <taxon>Cytophagia</taxon>
        <taxon>Cytophagales</taxon>
        <taxon>Hymenobacteraceae</taxon>
        <taxon>Hymenobacter</taxon>
    </lineage>
</organism>
<feature type="signal peptide" evidence="2">
    <location>
        <begin position="1"/>
        <end position="26"/>
    </location>
</feature>
<dbReference type="Proteomes" id="UP000601361">
    <property type="component" value="Unassembled WGS sequence"/>
</dbReference>
<keyword evidence="4" id="KW-1185">Reference proteome</keyword>
<evidence type="ECO:0000313" key="4">
    <source>
        <dbReference type="Proteomes" id="UP000601361"/>
    </source>
</evidence>
<evidence type="ECO:0000313" key="3">
    <source>
        <dbReference type="EMBL" id="GGG50555.1"/>
    </source>
</evidence>
<feature type="compositionally biased region" description="Low complexity" evidence="1">
    <location>
        <begin position="29"/>
        <end position="39"/>
    </location>
</feature>
<feature type="chain" id="PRO_5047359615" description="DUF2911 domain-containing protein" evidence="2">
    <location>
        <begin position="27"/>
        <end position="325"/>
    </location>
</feature>
<proteinExistence type="predicted"/>
<gene>
    <name evidence="3" type="ORF">GCM10011378_28370</name>
</gene>
<reference evidence="4" key="1">
    <citation type="journal article" date="2019" name="Int. J. Syst. Evol. Microbiol.">
        <title>The Global Catalogue of Microorganisms (GCM) 10K type strain sequencing project: providing services to taxonomists for standard genome sequencing and annotation.</title>
        <authorList>
            <consortium name="The Broad Institute Genomics Platform"/>
            <consortium name="The Broad Institute Genome Sequencing Center for Infectious Disease"/>
            <person name="Wu L."/>
            <person name="Ma J."/>
        </authorList>
    </citation>
    <scope>NUCLEOTIDE SEQUENCE [LARGE SCALE GENOMIC DNA]</scope>
    <source>
        <strain evidence="4">CGMCC 1.12990</strain>
    </source>
</reference>
<evidence type="ECO:0008006" key="5">
    <source>
        <dbReference type="Google" id="ProtNLM"/>
    </source>
</evidence>
<evidence type="ECO:0000256" key="1">
    <source>
        <dbReference type="SAM" id="MobiDB-lite"/>
    </source>
</evidence>
<dbReference type="RefSeq" id="WP_188558516.1">
    <property type="nucleotide sequence ID" value="NZ_BMGS01000007.1"/>
</dbReference>
<dbReference type="Pfam" id="PF11138">
    <property type="entry name" value="DUF2911"/>
    <property type="match status" value="1"/>
</dbReference>
<protein>
    <recommendedName>
        <fullName evidence="5">DUF2911 domain-containing protein</fullName>
    </recommendedName>
</protein>
<feature type="compositionally biased region" description="Pro residues" evidence="1">
    <location>
        <begin position="40"/>
        <end position="53"/>
    </location>
</feature>
<comment type="caution">
    <text evidence="3">The sequence shown here is derived from an EMBL/GenBank/DDBJ whole genome shotgun (WGS) entry which is preliminary data.</text>
</comment>
<keyword evidence="2" id="KW-0732">Signal</keyword>
<sequence>MNRVRLAAIRLGLGISLLGAAGRAQAQSAAPAPAAAETPVAPPAAPTSAPAPTPAGSQPVQLPLPQASPRALVSQTFGLTEVTVEYHAPAVRARAVWGSLVPYDQVWRAGANENTLVTFSTPVLLRGQLVPAGQYSYYVVPHQDRDWELVLNRVTTHWGAEGYDQRDDVVRVPAMPETAPFHENLLYWFSDIKPTGAHLNLTWEKRTLTLPIETEVHKQVLSGIERVLQQKPGDWQLLAQAADYLVQNNIEAERALTYINESLRLQDAATNNWVKARLLAQQQDFGTAIVYARKAIKLGDKEDSTFKSQLPSMRIALTEWQAKAY</sequence>
<evidence type="ECO:0000256" key="2">
    <source>
        <dbReference type="SAM" id="SignalP"/>
    </source>
</evidence>
<feature type="region of interest" description="Disordered" evidence="1">
    <location>
        <begin position="29"/>
        <end position="63"/>
    </location>
</feature>
<dbReference type="Gene3D" id="1.25.40.10">
    <property type="entry name" value="Tetratricopeptide repeat domain"/>
    <property type="match status" value="1"/>
</dbReference>
<dbReference type="InterPro" id="IPR011990">
    <property type="entry name" value="TPR-like_helical_dom_sf"/>
</dbReference>